<keyword evidence="3" id="KW-0347">Helicase</keyword>
<evidence type="ECO:0000259" key="1">
    <source>
        <dbReference type="Pfam" id="PF00271"/>
    </source>
</evidence>
<dbReference type="Proteomes" id="UP000005262">
    <property type="component" value="Chromosome"/>
</dbReference>
<evidence type="ECO:0000313" key="4">
    <source>
        <dbReference type="Proteomes" id="UP000005262"/>
    </source>
</evidence>
<protein>
    <submittedName>
        <fullName evidence="3">Helicase family protein</fullName>
    </submittedName>
</protein>
<evidence type="ECO:0000259" key="2">
    <source>
        <dbReference type="Pfam" id="PF04851"/>
    </source>
</evidence>
<evidence type="ECO:0000313" key="3">
    <source>
        <dbReference type="EMBL" id="AFQ42453.1"/>
    </source>
</evidence>
<reference evidence="4" key="2">
    <citation type="submission" date="2012-08" db="EMBL/GenBank/DDBJ databases">
        <title>Finished genome of Desulfosporosinus meridiei DSM 13257.</title>
        <authorList>
            <person name="Huntemann M."/>
            <person name="Wei C.-L."/>
            <person name="Han J."/>
            <person name="Detter J.C."/>
            <person name="Han C."/>
            <person name="Davenport K."/>
            <person name="Daligault H."/>
            <person name="Erkkila T."/>
            <person name="Gu W."/>
            <person name="Munk A.C.C."/>
            <person name="Teshima H."/>
            <person name="Xu Y."/>
            <person name="Chain P."/>
            <person name="Tapia R."/>
            <person name="Chen A."/>
            <person name="Krypides N."/>
            <person name="Mavromatis K."/>
            <person name="Markowitz V."/>
            <person name="Szeto E."/>
            <person name="Ivanova N."/>
            <person name="Mikhailova N."/>
            <person name="Ovchinnikova G."/>
            <person name="Pagani I."/>
            <person name="Pati A."/>
            <person name="Goodwin L."/>
            <person name="Peters L."/>
            <person name="Pitluck S."/>
            <person name="Woyke T."/>
            <person name="Pester M."/>
            <person name="Spring S."/>
            <person name="Ollivier B."/>
            <person name="Rattei T."/>
            <person name="Klenk H.-P."/>
            <person name="Wagner M."/>
            <person name="Loy A."/>
        </authorList>
    </citation>
    <scope>NUCLEOTIDE SEQUENCE [LARGE SCALE GENOMIC DNA]</scope>
    <source>
        <strain evidence="4">ATCC BAA-275 / DSM 13257 / NCIMB 13706 / S10</strain>
    </source>
</reference>
<dbReference type="AlphaFoldDB" id="J7ITM5"/>
<keyword evidence="3" id="KW-0378">Hydrolase</keyword>
<dbReference type="Pfam" id="PF04851">
    <property type="entry name" value="ResIII"/>
    <property type="match status" value="1"/>
</dbReference>
<dbReference type="EMBL" id="CP003629">
    <property type="protein sequence ID" value="AFQ42453.1"/>
    <property type="molecule type" value="Genomic_DNA"/>
</dbReference>
<dbReference type="HOGENOM" id="CLU_287543_0_0_9"/>
<dbReference type="OrthoDB" id="9760715at2"/>
<sequence>MIPKDFQKATANRILAVFRGGQNRILLADEVGLGKTIIASDVIRQVSDWHRHEKNDDHFKVIYICSNINIANQNARKLGIRDLMNVSESRLSMQHLKIYQNRGRDRSYEQLIPLTPATSFSMTSGCGNQEERALMYAHLKRLIMFKGYTAKLFQFLAYDAEKYWQWYVDTYEERVQQCDSNGSSYLYEIGMELTKRLEADSELVDNILSNCTSRSPSKKYESRSLINALRRIFAQISLDKLEPDLVVMDEFQRFRDLIVPTDDEQGMLTRQFLQNTDTKVLLLSATPYKPYSTLEEISADENAEHYKEFMDVMRFLFYDDEAHQSFQKVWQDYSSSLCEISKGDFTVLLARKNTAEDALYKSICRTERFNSGIIDDSDAREVSISDGDILSYSEIQSLLDEISARSKRPLRYRNVPMDYVKSSPYLLSFMESYQLKKQITDYFSKYHDFGLVKGPNSKCLLLKKSTIHNYQPIAANNARLVKLKDVVFEGGKNSTENLLWIPPSKSYYRTGSIFDKNKDYSKILVFSSWEMVPRMVSVMLSYEAERLTIGKLFHNAKLKRGRGYFATREERRFGITRLKNETEDIVCHVSGTLARLYNPDEHIGKDIKQIRRELAEKLQPKLNAVKAKYKLSESGAAGAKSLIELIKALDSNPSATPSTIPAGAVGILVNMAIGSPAICAYRLFNSNEVITRALAKKVFVSLFNKAESSAVLDLLYGSKGDDSYYENVFRYCVDGNLQAMLDEYAHILGEHGEALADAMIDAFSDTASLQADTLESFTGAEKEKPRLRTHFAVGYFNARVSNENVQRTEKIRKAFNSPFRPFVLSTTSIGQEGLDFHFYCRKVMHWNLPSNPIDLEQREGRINRYKCLAVRQNIAHKYSSEKTWDAMFEKAAQTEKGDLPDLVPYWCLTDGEAAPVKIERIVPMYPLSQDRLRYNRLIKILSLYRLTLGQPRQEELIEVISREIAGKIDNQLFINLSPFYK</sequence>
<dbReference type="KEGG" id="dmi:Desmer_0400"/>
<dbReference type="GO" id="GO:0004386">
    <property type="term" value="F:helicase activity"/>
    <property type="evidence" value="ECO:0007669"/>
    <property type="project" value="UniProtKB-KW"/>
</dbReference>
<feature type="domain" description="Helicase C-terminal" evidence="1">
    <location>
        <begin position="791"/>
        <end position="865"/>
    </location>
</feature>
<keyword evidence="3" id="KW-0547">Nucleotide-binding</keyword>
<dbReference type="STRING" id="768704.Desmer_0400"/>
<dbReference type="GO" id="GO:0003677">
    <property type="term" value="F:DNA binding"/>
    <property type="evidence" value="ECO:0007669"/>
    <property type="project" value="InterPro"/>
</dbReference>
<dbReference type="GO" id="GO:0016787">
    <property type="term" value="F:hydrolase activity"/>
    <property type="evidence" value="ECO:0007669"/>
    <property type="project" value="InterPro"/>
</dbReference>
<dbReference type="Gene3D" id="3.40.50.300">
    <property type="entry name" value="P-loop containing nucleotide triphosphate hydrolases"/>
    <property type="match status" value="2"/>
</dbReference>
<name>J7ITM5_DESMD</name>
<dbReference type="GO" id="GO:0005524">
    <property type="term" value="F:ATP binding"/>
    <property type="evidence" value="ECO:0007669"/>
    <property type="project" value="InterPro"/>
</dbReference>
<accession>J7ITM5</accession>
<proteinExistence type="predicted"/>
<keyword evidence="4" id="KW-1185">Reference proteome</keyword>
<dbReference type="InterPro" id="IPR027417">
    <property type="entry name" value="P-loop_NTPase"/>
</dbReference>
<gene>
    <name evidence="3" type="ordered locus">Desmer_0400</name>
</gene>
<dbReference type="InterPro" id="IPR001650">
    <property type="entry name" value="Helicase_C-like"/>
</dbReference>
<dbReference type="eggNOG" id="COG0553">
    <property type="taxonomic scope" value="Bacteria"/>
</dbReference>
<keyword evidence="3" id="KW-0067">ATP-binding</keyword>
<organism evidence="3 4">
    <name type="scientific">Desulfosporosinus meridiei (strain ATCC BAA-275 / DSM 13257 / KCTC 12902 / NCIMB 13706 / S10)</name>
    <dbReference type="NCBI Taxonomy" id="768704"/>
    <lineage>
        <taxon>Bacteria</taxon>
        <taxon>Bacillati</taxon>
        <taxon>Bacillota</taxon>
        <taxon>Clostridia</taxon>
        <taxon>Eubacteriales</taxon>
        <taxon>Desulfitobacteriaceae</taxon>
        <taxon>Desulfosporosinus</taxon>
    </lineage>
</organism>
<dbReference type="RefSeq" id="WP_014901375.1">
    <property type="nucleotide sequence ID" value="NC_018515.1"/>
</dbReference>
<dbReference type="SUPFAM" id="SSF52540">
    <property type="entry name" value="P-loop containing nucleoside triphosphate hydrolases"/>
    <property type="match status" value="2"/>
</dbReference>
<dbReference type="InterPro" id="IPR006935">
    <property type="entry name" value="Helicase/UvrB_N"/>
</dbReference>
<feature type="domain" description="Helicase/UvrB N-terminal" evidence="2">
    <location>
        <begin position="3"/>
        <end position="78"/>
    </location>
</feature>
<reference evidence="3 4" key="1">
    <citation type="journal article" date="2012" name="J. Bacteriol.">
        <title>Complete genome sequences of Desulfosporosinus orientis DSM765T, Desulfosporosinus youngiae DSM17734T, Desulfosporosinus meridiei DSM13257T, and Desulfosporosinus acidiphilus DSM22704T.</title>
        <authorList>
            <person name="Pester M."/>
            <person name="Brambilla E."/>
            <person name="Alazard D."/>
            <person name="Rattei T."/>
            <person name="Weinmaier T."/>
            <person name="Han J."/>
            <person name="Lucas S."/>
            <person name="Lapidus A."/>
            <person name="Cheng J.F."/>
            <person name="Goodwin L."/>
            <person name="Pitluck S."/>
            <person name="Peters L."/>
            <person name="Ovchinnikova G."/>
            <person name="Teshima H."/>
            <person name="Detter J.C."/>
            <person name="Han C.S."/>
            <person name="Tapia R."/>
            <person name="Land M.L."/>
            <person name="Hauser L."/>
            <person name="Kyrpides N.C."/>
            <person name="Ivanova N.N."/>
            <person name="Pagani I."/>
            <person name="Huntmann M."/>
            <person name="Wei C.L."/>
            <person name="Davenport K.W."/>
            <person name="Daligault H."/>
            <person name="Chain P.S."/>
            <person name="Chen A."/>
            <person name="Mavromatis K."/>
            <person name="Markowitz V."/>
            <person name="Szeto E."/>
            <person name="Mikhailova N."/>
            <person name="Pati A."/>
            <person name="Wagner M."/>
            <person name="Woyke T."/>
            <person name="Ollivier B."/>
            <person name="Klenk H.P."/>
            <person name="Spring S."/>
            <person name="Loy A."/>
        </authorList>
    </citation>
    <scope>NUCLEOTIDE SEQUENCE [LARGE SCALE GENOMIC DNA]</scope>
    <source>
        <strain evidence="4">ATCC BAA-275 / DSM 13257 / NCIMB 13706 / S10</strain>
    </source>
</reference>
<dbReference type="Pfam" id="PF00271">
    <property type="entry name" value="Helicase_C"/>
    <property type="match status" value="1"/>
</dbReference>